<feature type="compositionally biased region" description="Low complexity" evidence="10">
    <location>
        <begin position="359"/>
        <end position="373"/>
    </location>
</feature>
<dbReference type="InterPro" id="IPR017441">
    <property type="entry name" value="Protein_kinase_ATP_BS"/>
</dbReference>
<dbReference type="PROSITE" id="PS50001">
    <property type="entry name" value="SH2"/>
    <property type="match status" value="1"/>
</dbReference>
<dbReference type="Gene3D" id="3.40.50.10190">
    <property type="entry name" value="BRCT domain"/>
    <property type="match status" value="1"/>
</dbReference>
<dbReference type="Pfam" id="PF00533">
    <property type="entry name" value="BRCT"/>
    <property type="match status" value="1"/>
</dbReference>
<dbReference type="InterPro" id="IPR036864">
    <property type="entry name" value="Zn2-C6_fun-type_DNA-bd_sf"/>
</dbReference>
<feature type="compositionally biased region" description="Polar residues" evidence="10">
    <location>
        <begin position="15"/>
        <end position="28"/>
    </location>
</feature>
<keyword evidence="2" id="KW-0808">Transferase</keyword>
<dbReference type="PROSITE" id="PS00108">
    <property type="entry name" value="PROTEIN_KINASE_ST"/>
    <property type="match status" value="1"/>
</dbReference>
<keyword evidence="15" id="KW-1185">Reference proteome</keyword>
<feature type="compositionally biased region" description="Basic and acidic residues" evidence="10">
    <location>
        <begin position="319"/>
        <end position="333"/>
    </location>
</feature>
<dbReference type="EMBL" id="MDYQ01000297">
    <property type="protein sequence ID" value="PRP76846.1"/>
    <property type="molecule type" value="Genomic_DNA"/>
</dbReference>
<feature type="region of interest" description="Disordered" evidence="10">
    <location>
        <begin position="1280"/>
        <end position="1302"/>
    </location>
</feature>
<accession>A0A2P6MYV0</accession>
<dbReference type="STRING" id="1890364.A0A2P6MYV0"/>
<dbReference type="InterPro" id="IPR001245">
    <property type="entry name" value="Ser-Thr/Tyr_kinase_cat_dom"/>
</dbReference>
<feature type="compositionally biased region" description="Basic and acidic residues" evidence="10">
    <location>
        <begin position="96"/>
        <end position="106"/>
    </location>
</feature>
<feature type="region of interest" description="Disordered" evidence="10">
    <location>
        <begin position="1514"/>
        <end position="1534"/>
    </location>
</feature>
<evidence type="ECO:0000256" key="3">
    <source>
        <dbReference type="ARBA" id="ARBA00022741"/>
    </source>
</evidence>
<dbReference type="CDD" id="cd13999">
    <property type="entry name" value="STKc_MAP3K-like"/>
    <property type="match status" value="1"/>
</dbReference>
<dbReference type="FunFam" id="3.30.200.20:FF:000180">
    <property type="entry name" value="serine/threonine-protein kinase STY46-like"/>
    <property type="match status" value="1"/>
</dbReference>
<keyword evidence="4" id="KW-0418">Kinase</keyword>
<dbReference type="GO" id="GO:0000981">
    <property type="term" value="F:DNA-binding transcription factor activity, RNA polymerase II-specific"/>
    <property type="evidence" value="ECO:0007669"/>
    <property type="project" value="InterPro"/>
</dbReference>
<feature type="domain" description="SH2" evidence="11">
    <location>
        <begin position="1043"/>
        <end position="1117"/>
    </location>
</feature>
<evidence type="ECO:0000256" key="9">
    <source>
        <dbReference type="PROSITE-ProRule" id="PRU10141"/>
    </source>
</evidence>
<protein>
    <submittedName>
        <fullName evidence="14">SH2 domain-containing protein</fullName>
    </submittedName>
</protein>
<organism evidence="14 15">
    <name type="scientific">Planoprotostelium fungivorum</name>
    <dbReference type="NCBI Taxonomy" id="1890364"/>
    <lineage>
        <taxon>Eukaryota</taxon>
        <taxon>Amoebozoa</taxon>
        <taxon>Evosea</taxon>
        <taxon>Variosea</taxon>
        <taxon>Cavosteliida</taxon>
        <taxon>Cavosteliaceae</taxon>
        <taxon>Planoprotostelium</taxon>
    </lineage>
</organism>
<feature type="compositionally biased region" description="Basic and acidic residues" evidence="10">
    <location>
        <begin position="346"/>
        <end position="357"/>
    </location>
</feature>
<dbReference type="Pfam" id="PF07714">
    <property type="entry name" value="PK_Tyr_Ser-Thr"/>
    <property type="match status" value="1"/>
</dbReference>
<dbReference type="Gene3D" id="1.10.510.10">
    <property type="entry name" value="Transferase(Phosphotransferase) domain 1"/>
    <property type="match status" value="1"/>
</dbReference>
<name>A0A2P6MYV0_9EUKA</name>
<dbReference type="Gene3D" id="3.30.505.10">
    <property type="entry name" value="SH2 domain"/>
    <property type="match status" value="1"/>
</dbReference>
<proteinExistence type="predicted"/>
<dbReference type="CDD" id="cd00173">
    <property type="entry name" value="SH2"/>
    <property type="match status" value="1"/>
</dbReference>
<keyword evidence="8" id="KW-0727">SH2 domain</keyword>
<gene>
    <name evidence="14" type="ORF">PROFUN_14805</name>
</gene>
<keyword evidence="3 9" id="KW-0547">Nucleotide-binding</keyword>
<dbReference type="SMART" id="SM00292">
    <property type="entry name" value="BRCT"/>
    <property type="match status" value="2"/>
</dbReference>
<evidence type="ECO:0000256" key="2">
    <source>
        <dbReference type="ARBA" id="ARBA00022679"/>
    </source>
</evidence>
<dbReference type="InterPro" id="IPR001138">
    <property type="entry name" value="Zn2Cys6_DnaBD"/>
</dbReference>
<dbReference type="Pfam" id="PF00017">
    <property type="entry name" value="SH2"/>
    <property type="match status" value="1"/>
</dbReference>
<feature type="region of interest" description="Disordered" evidence="10">
    <location>
        <begin position="619"/>
        <end position="660"/>
    </location>
</feature>
<dbReference type="PANTHER" id="PTHR44329">
    <property type="entry name" value="SERINE/THREONINE-PROTEIN KINASE TNNI3K-RELATED"/>
    <property type="match status" value="1"/>
</dbReference>
<comment type="function">
    <text evidence="7">Required for proper chemotaxis and phagocytosis; proper spatiotemporal control of F-actin levels in chemotaxing cells. Negative regulator of the PI3K (phosphatidylinositol 3 kinase) pathway. Predominantly phosphorylates serines and threonines and tyrosines at a lower level.</text>
</comment>
<dbReference type="Gene3D" id="4.10.240.10">
    <property type="entry name" value="Zn(2)-C6 fungal-type DNA-binding domain"/>
    <property type="match status" value="1"/>
</dbReference>
<reference evidence="14 15" key="1">
    <citation type="journal article" date="2018" name="Genome Biol. Evol.">
        <title>Multiple Roots of Fruiting Body Formation in Amoebozoa.</title>
        <authorList>
            <person name="Hillmann F."/>
            <person name="Forbes G."/>
            <person name="Novohradska S."/>
            <person name="Ferling I."/>
            <person name="Riege K."/>
            <person name="Groth M."/>
            <person name="Westermann M."/>
            <person name="Marz M."/>
            <person name="Spaller T."/>
            <person name="Winckler T."/>
            <person name="Schaap P."/>
            <person name="Glockner G."/>
        </authorList>
    </citation>
    <scope>NUCLEOTIDE SEQUENCE [LARGE SCALE GENOMIC DNA]</scope>
    <source>
        <strain evidence="14 15">Jena</strain>
    </source>
</reference>
<feature type="domain" description="Protein kinase" evidence="12">
    <location>
        <begin position="683"/>
        <end position="937"/>
    </location>
</feature>
<dbReference type="InterPro" id="IPR008271">
    <property type="entry name" value="Ser/Thr_kinase_AS"/>
</dbReference>
<dbReference type="GO" id="GO:0004713">
    <property type="term" value="F:protein tyrosine kinase activity"/>
    <property type="evidence" value="ECO:0007669"/>
    <property type="project" value="UniProtKB-KW"/>
</dbReference>
<feature type="compositionally biased region" description="Basic residues" evidence="10">
    <location>
        <begin position="308"/>
        <end position="318"/>
    </location>
</feature>
<sequence length="1534" mass="173288">MPQSEKTPERKRVIPSTSSIRSPLMSPTTPIPRHKARVVDSSPEEEIIQSSPEMDVGQNTIAPKVLFESNSAGSELFDDEEPSTPAIRITPSPLKLDAKGRDRLIDSADAPTLDYDLPPVSKKQSRSQDSFNPSHTFDEHSDANLLESTPQSPDEKKKRKRGGDVEDVDNKKRKEREAKEIDERGEIMDDDEETEDPPEKAEVTDSTRKKAGKRGRTFKEDFGAKDEEHTEKGKEEKKKTPTKEEKEGEKKKTPPPKSRSPLKTSTEKPKSSKKKTTAAAREDEKEHGKPRENIEEGEEEEEQETAGKKRAPTKPKTSKKLDERETKKEEKVVKIKKANATPKTSKKLEDESHEKSLVKKVASPKKSAPPKKAQGQVVVVLTGLHTEEKNDVKKKIKSLGGSIIEKMTKQVTHVIAGEENKKTLKILQGIASGLHVVEQRWVHKSHREGMWVGEEEYYVDAPDGDRPFQDLVFRLGSMMKSRPVEDVTSLIQALGGKVKDKTVGCDFLICDDKKDLKELLKEGGRPEVVTSEVRTFYLPWSSPFAQFVIESVFCYQLQSPDKALLTAQNGNLAGQLLSAPNISKRASIMANKHSYDMTDDIGKLSSELERRIGLRGRRTDLSSHRISSRDSLGSSLGRTGTESGGTSTTSSRRTEDSVSALHSGEVECDWEHPIGMNTLPMFLHVNSYLGKGTFGAVYKGMCRGLQVVAKKLTLNPDSVEEFEHEVATMVKLRHPNVVLFMGACAEPTTRMIVMEFMPKGSVGDLLDKSLRDPKKPEPSFELRMRMAEHTAKGMNWLHCSDPPILHLDLKLHNLLMDKDENVKVADFGLSRVKTSLVMEGRAGTPTYMAPEMITDYEFDEKADVYSFGILVWELLCWKWAWEELPTKKDVFDTVTSGKRPVVPPETGDTMKLLLELCWDPNPIDRPPFSSILSTQVFDRIVLEYYISYERNKLGWELWFDNFLDLREVPIAVFLPAFFEALQLETPKEDTFEHRVLVELLIPNRADNKNVTLQSFARMLESFGPLKPGTSFFDGIRKILVIGGFHGLIDTKTAEKMLGKRAGTWLIRYSNTPGAFAISLVTKQNTLKHYRIKHEAGKPYTLLLAKESHDYESLPQLIAAQSDNLFLKSPLHSHYDSVLEESLQGEGYAGEDVPLKGIAGLGYGGRLEIYFLREHRFESSEEEYPRSEVVSNIMEGEGGQTFTPRKNIVCGPCRTSHTFCEGERPCHRCKHRGLECVDVTTQRRKPRTKKQRLETENAASALMQLPTAAVYYNFNTPVSTPTLPVTPLEEPRDVPPDGSPSSEDPMMDLWKMLFIPSGQPEPEEPPSLYIANEEDFARIHQLLLANDHMPPNMMALSHKWDQFKEKMMQIKRFITTEQKQQMMTDFRAQLKTCIDLSKSSDVPMIIWERSMIVHHMNSQMTELIGWTKSFPYKDREDLLRIFSPEMGKFLKGNLMRVYLEQMNDSTCCRGGFRRIDVPDSPFLMCNFIISVKRDRLGLPQLFVLHIIPDTKPADGGANSDMSWLKRVGTHPTSGT</sequence>
<dbReference type="SUPFAM" id="SSF55550">
    <property type="entry name" value="SH2 domain"/>
    <property type="match status" value="1"/>
</dbReference>
<dbReference type="PROSITE" id="PS50172">
    <property type="entry name" value="BRCT"/>
    <property type="match status" value="1"/>
</dbReference>
<dbReference type="GO" id="GO:0004674">
    <property type="term" value="F:protein serine/threonine kinase activity"/>
    <property type="evidence" value="ECO:0007669"/>
    <property type="project" value="UniProtKB-KW"/>
</dbReference>
<feature type="compositionally biased region" description="Low complexity" evidence="10">
    <location>
        <begin position="629"/>
        <end position="651"/>
    </location>
</feature>
<evidence type="ECO:0000259" key="12">
    <source>
        <dbReference type="PROSITE" id="PS50011"/>
    </source>
</evidence>
<feature type="compositionally biased region" description="Basic and acidic residues" evidence="10">
    <location>
        <begin position="162"/>
        <end position="187"/>
    </location>
</feature>
<dbReference type="SMART" id="SM00220">
    <property type="entry name" value="S_TKc"/>
    <property type="match status" value="1"/>
</dbReference>
<dbReference type="GO" id="GO:0008270">
    <property type="term" value="F:zinc ion binding"/>
    <property type="evidence" value="ECO:0007669"/>
    <property type="project" value="InterPro"/>
</dbReference>
<dbReference type="SUPFAM" id="SSF56112">
    <property type="entry name" value="Protein kinase-like (PK-like)"/>
    <property type="match status" value="1"/>
</dbReference>
<evidence type="ECO:0000313" key="14">
    <source>
        <dbReference type="EMBL" id="PRP76846.1"/>
    </source>
</evidence>
<dbReference type="InterPro" id="IPR000980">
    <property type="entry name" value="SH2"/>
</dbReference>
<feature type="compositionally biased region" description="Basic and acidic residues" evidence="10">
    <location>
        <begin position="1"/>
        <end position="12"/>
    </location>
</feature>
<evidence type="ECO:0000256" key="1">
    <source>
        <dbReference type="ARBA" id="ARBA00022527"/>
    </source>
</evidence>
<dbReference type="InterPro" id="IPR000719">
    <property type="entry name" value="Prot_kinase_dom"/>
</dbReference>
<feature type="compositionally biased region" description="Basic and acidic residues" evidence="10">
    <location>
        <begin position="197"/>
        <end position="208"/>
    </location>
</feature>
<feature type="domain" description="BRCT" evidence="13">
    <location>
        <begin position="368"/>
        <end position="459"/>
    </location>
</feature>
<dbReference type="InParanoid" id="A0A2P6MYV0"/>
<evidence type="ECO:0000256" key="8">
    <source>
        <dbReference type="PROSITE-ProRule" id="PRU00191"/>
    </source>
</evidence>
<evidence type="ECO:0000259" key="13">
    <source>
        <dbReference type="PROSITE" id="PS50172"/>
    </source>
</evidence>
<feature type="compositionally biased region" description="Basic and acidic residues" evidence="10">
    <location>
        <begin position="217"/>
        <end position="252"/>
    </location>
</feature>
<dbReference type="Proteomes" id="UP000241769">
    <property type="component" value="Unassembled WGS sequence"/>
</dbReference>
<dbReference type="PROSITE" id="PS00107">
    <property type="entry name" value="PROTEIN_KINASE_ATP"/>
    <property type="match status" value="1"/>
</dbReference>
<evidence type="ECO:0000259" key="11">
    <source>
        <dbReference type="PROSITE" id="PS50001"/>
    </source>
</evidence>
<dbReference type="CDD" id="cd00027">
    <property type="entry name" value="BRCT"/>
    <property type="match status" value="1"/>
</dbReference>
<dbReference type="GO" id="GO:0005524">
    <property type="term" value="F:ATP binding"/>
    <property type="evidence" value="ECO:0007669"/>
    <property type="project" value="UniProtKB-UniRule"/>
</dbReference>
<evidence type="ECO:0000256" key="4">
    <source>
        <dbReference type="ARBA" id="ARBA00022777"/>
    </source>
</evidence>
<dbReference type="PROSITE" id="PS50011">
    <property type="entry name" value="PROTEIN_KINASE_DOM"/>
    <property type="match status" value="1"/>
</dbReference>
<dbReference type="PANTHER" id="PTHR44329:SF298">
    <property type="entry name" value="MIXED LINEAGE KINASE DOMAIN-LIKE PROTEIN"/>
    <property type="match status" value="1"/>
</dbReference>
<dbReference type="InterPro" id="IPR051681">
    <property type="entry name" value="Ser/Thr_Kinases-Pseudokinases"/>
</dbReference>
<dbReference type="SMART" id="SM00252">
    <property type="entry name" value="SH2"/>
    <property type="match status" value="1"/>
</dbReference>
<keyword evidence="1" id="KW-0723">Serine/threonine-protein kinase</keyword>
<evidence type="ECO:0000256" key="7">
    <source>
        <dbReference type="ARBA" id="ARBA00025089"/>
    </source>
</evidence>
<evidence type="ECO:0000256" key="5">
    <source>
        <dbReference type="ARBA" id="ARBA00022840"/>
    </source>
</evidence>
<feature type="compositionally biased region" description="Acidic residues" evidence="10">
    <location>
        <begin position="295"/>
        <end position="304"/>
    </location>
</feature>
<comment type="caution">
    <text evidence="14">The sequence shown here is derived from an EMBL/GenBank/DDBJ whole genome shotgun (WGS) entry which is preliminary data.</text>
</comment>
<dbReference type="InterPro" id="IPR036860">
    <property type="entry name" value="SH2_dom_sf"/>
</dbReference>
<evidence type="ECO:0000256" key="6">
    <source>
        <dbReference type="ARBA" id="ARBA00023137"/>
    </source>
</evidence>
<dbReference type="CDD" id="cd00067">
    <property type="entry name" value="GAL4"/>
    <property type="match status" value="1"/>
</dbReference>
<keyword evidence="6" id="KW-0829">Tyrosine-protein kinase</keyword>
<feature type="compositionally biased region" description="Basic and acidic residues" evidence="10">
    <location>
        <begin position="280"/>
        <end position="294"/>
    </location>
</feature>
<evidence type="ECO:0000256" key="10">
    <source>
        <dbReference type="SAM" id="MobiDB-lite"/>
    </source>
</evidence>
<dbReference type="InterPro" id="IPR001357">
    <property type="entry name" value="BRCT_dom"/>
</dbReference>
<dbReference type="InterPro" id="IPR011009">
    <property type="entry name" value="Kinase-like_dom_sf"/>
</dbReference>
<feature type="region of interest" description="Disordered" evidence="10">
    <location>
        <begin position="1"/>
        <end position="374"/>
    </location>
</feature>
<dbReference type="Pfam" id="PF00172">
    <property type="entry name" value="Zn_clus"/>
    <property type="match status" value="1"/>
</dbReference>
<feature type="binding site" evidence="9">
    <location>
        <position position="711"/>
    </location>
    <ligand>
        <name>ATP</name>
        <dbReference type="ChEBI" id="CHEBI:30616"/>
    </ligand>
</feature>
<keyword evidence="5 9" id="KW-0067">ATP-binding</keyword>
<evidence type="ECO:0000313" key="15">
    <source>
        <dbReference type="Proteomes" id="UP000241769"/>
    </source>
</evidence>
<dbReference type="SUPFAM" id="SSF57701">
    <property type="entry name" value="Zn2/Cys6 DNA-binding domain"/>
    <property type="match status" value="1"/>
</dbReference>
<dbReference type="InterPro" id="IPR036420">
    <property type="entry name" value="BRCT_dom_sf"/>
</dbReference>
<dbReference type="SUPFAM" id="SSF52113">
    <property type="entry name" value="BRCT domain"/>
    <property type="match status" value="1"/>
</dbReference>